<dbReference type="KEGG" id="vg:16796806"/>
<keyword evidence="3" id="KW-1185">Reference proteome</keyword>
<dbReference type="Proteomes" id="UP000014715">
    <property type="component" value="Segment"/>
</dbReference>
<dbReference type="GeneID" id="16796806"/>
<proteinExistence type="predicted"/>
<organism evidence="2 3">
    <name type="scientific">Cellulophaga phage phi38:1</name>
    <dbReference type="NCBI Taxonomy" id="1327977"/>
    <lineage>
        <taxon>Viruses</taxon>
        <taxon>Duplodnaviria</taxon>
        <taxon>Heunggongvirae</taxon>
        <taxon>Uroviricota</taxon>
        <taxon>Caudoviricetes</taxon>
        <taxon>Pervagoviridae</taxon>
        <taxon>Callevirus</taxon>
        <taxon>Callevirus phi38una</taxon>
    </lineage>
</organism>
<evidence type="ECO:0000313" key="3">
    <source>
        <dbReference type="Proteomes" id="UP000014715"/>
    </source>
</evidence>
<reference evidence="2 3" key="1">
    <citation type="journal article" date="2013" name="Proc. Natl. Acad. Sci. U.S.A.">
        <title>Twelve previously unknown phage genera are ubiquitous in global oceans.</title>
        <authorList>
            <person name="Holmfeldt K."/>
            <person name="Solonenko N."/>
            <person name="Shah M."/>
            <person name="Corrier K."/>
            <person name="Riemann L."/>
            <person name="Verberkmoes N.C."/>
            <person name="Sullivan M.B."/>
        </authorList>
    </citation>
    <scope>NUCLEOTIDE SEQUENCE [LARGE SCALE GENOMIC DNA]</scope>
    <source>
        <strain evidence="2">Phi38:1</strain>
    </source>
</reference>
<reference evidence="3" key="2">
    <citation type="submission" date="2013-03" db="EMBL/GenBank/DDBJ databases">
        <title>The Cellulophaga phages: a novel, diverse, and globally ubiquitous model system.</title>
        <authorList>
            <person name="Holmfeldt K."/>
            <person name="Solonenko N."/>
            <person name="Shah M."/>
            <person name="Corrier K."/>
            <person name="Riemann L."/>
            <person name="VerBerkmoes N.C."/>
            <person name="Sullivan M.B."/>
        </authorList>
    </citation>
    <scope>NUCLEOTIDE SEQUENCE [LARGE SCALE GENOMIC DNA]</scope>
</reference>
<accession>S0A0R8</accession>
<protein>
    <submittedName>
        <fullName evidence="2">Uncharacterized protein</fullName>
    </submittedName>
</protein>
<evidence type="ECO:0000256" key="1">
    <source>
        <dbReference type="SAM" id="MobiDB-lite"/>
    </source>
</evidence>
<name>S0A0R8_9CAUD</name>
<dbReference type="EMBL" id="KC821614">
    <property type="protein sequence ID" value="AGO48077.1"/>
    <property type="molecule type" value="Genomic_DNA"/>
</dbReference>
<feature type="compositionally biased region" description="Basic and acidic residues" evidence="1">
    <location>
        <begin position="206"/>
        <end position="226"/>
    </location>
</feature>
<dbReference type="RefSeq" id="YP_008241428.1">
    <property type="nucleotide sequence ID" value="NC_021796.1"/>
</dbReference>
<evidence type="ECO:0000313" key="2">
    <source>
        <dbReference type="EMBL" id="AGO48077.1"/>
    </source>
</evidence>
<feature type="region of interest" description="Disordered" evidence="1">
    <location>
        <begin position="197"/>
        <end position="234"/>
    </location>
</feature>
<sequence>METLKHGQRVTLKNYQGDELEVIVFDNHLSSVKNGNEQIFKMFGMYDDEEREAFCTKAYGYRAKFGMCPECRTGDYEALTRLVESLKDLESKEILRPKEDVSTKRYSKGDIVKFELGEEVFKYRVSYDHLSSTGGSNELIFCVLRDKGLLPEGKMELCKEAYGYYPDKGSFPCYKEDDMLAASRVIQEIQTRLNKVSKTRPNEGQIKSDKKDELQEQITEDGRTDGGRAISARRGTGRVASQGRLIGNKIAVKQRKAKVGEFKVKQELISI</sequence>
<gene>
    <name evidence="2" type="ORF">Phi38:1_gp047</name>
</gene>